<keyword evidence="8 13" id="KW-0479">Metal-binding</keyword>
<evidence type="ECO:0000256" key="3">
    <source>
        <dbReference type="ARBA" id="ARBA00004496"/>
    </source>
</evidence>
<evidence type="ECO:0000256" key="5">
    <source>
        <dbReference type="ARBA" id="ARBA00022490"/>
    </source>
</evidence>
<dbReference type="GO" id="GO:0005739">
    <property type="term" value="C:mitochondrion"/>
    <property type="evidence" value="ECO:0007669"/>
    <property type="project" value="TreeGrafter"/>
</dbReference>
<dbReference type="PROSITE" id="PS00437">
    <property type="entry name" value="CATALASE_1"/>
    <property type="match status" value="1"/>
</dbReference>
<evidence type="ECO:0000313" key="17">
    <source>
        <dbReference type="EMBL" id="CCE91449.1"/>
    </source>
</evidence>
<dbReference type="InterPro" id="IPR011614">
    <property type="entry name" value="Catalase_core"/>
</dbReference>
<dbReference type="InterPro" id="IPR020835">
    <property type="entry name" value="Catalase_sf"/>
</dbReference>
<comment type="function">
    <text evidence="2">Occurs in almost all aerobically respiring organisms and serves to protect cells from the toxic effects of hydrogen peroxide.</text>
</comment>
<dbReference type="FunFam" id="2.40.180.10:FF:000013">
    <property type="entry name" value="Catalase"/>
    <property type="match status" value="1"/>
</dbReference>
<dbReference type="GO" id="GO:0004096">
    <property type="term" value="F:catalase activity"/>
    <property type="evidence" value="ECO:0007669"/>
    <property type="project" value="UniProtKB-EC"/>
</dbReference>
<keyword evidence="9 14" id="KW-0560">Oxidoreductase</keyword>
<dbReference type="InParanoid" id="G8ZSF7"/>
<sequence>MSGEDAPPQVYSLENGFPYSHHPYGAQLARPDGPLLVQDFHLIESLAHFDRERVPERVVHAKGGGCRFEFELTDSLSDITFAAPYQKVGYKCPGIVRFSTVGRESGSPDTVRDPRGVSWKFYTEWGNHDWVFNNTPVFFIRDGLQFPHFIHTQKRDPQNHLSQDIDTAIFWDYLTQNLESIHQITYMFGPRGTPSSWADMSSYSGHTFKFINEKNEMTYVQIHVRPENGFKTFTAAEANKLAGESPDYNQAKLFTQLQNGERPKYNCYVQTMTPKQAEEFRYSVNDLTKIWPHKEFPLRKFGTLTLTENVTNYFEEIEQIAFSPTNTCIPGIEPSNDTVLQARLFSYPDTQRHRLGGNYQQLPVNRPRNMGCPVVSMFSSGLSSAEANIGANKCPHLLSNFQRDGPQCLYNKGSEPNYISSLPKANLKYKNLNNNDYTEKFTGLVLDEDMRKNMAKQEAERAAHEKIINGKINEYYYKSGVSEMDLEQPRALYEKVFDDETKKMLVENVVAHASLSSAPHIKVRASQYFGLLNRDLGAAIAEGLKIPYEHVDLEGYARSIGVASSA</sequence>
<evidence type="ECO:0000313" key="18">
    <source>
        <dbReference type="Proteomes" id="UP000005627"/>
    </source>
</evidence>
<dbReference type="AlphaFoldDB" id="G8ZSF7"/>
<evidence type="ECO:0000256" key="14">
    <source>
        <dbReference type="RuleBase" id="RU000498"/>
    </source>
</evidence>
<dbReference type="RefSeq" id="XP_003680660.1">
    <property type="nucleotide sequence ID" value="XM_003680612.1"/>
</dbReference>
<comment type="subcellular location">
    <subcellularLocation>
        <location evidence="3">Cytoplasm</location>
    </subcellularLocation>
</comment>
<comment type="catalytic activity">
    <reaction evidence="14">
        <text>2 H2O2 = O2 + 2 H2O</text>
        <dbReference type="Rhea" id="RHEA:20309"/>
        <dbReference type="ChEBI" id="CHEBI:15377"/>
        <dbReference type="ChEBI" id="CHEBI:15379"/>
        <dbReference type="ChEBI" id="CHEBI:16240"/>
        <dbReference type="EC" id="1.11.1.6"/>
    </reaction>
</comment>
<reference evidence="17 18" key="1">
    <citation type="journal article" date="2011" name="Proc. Natl. Acad. Sci. U.S.A.">
        <title>Evolutionary erosion of yeast sex chromosomes by mating-type switching accidents.</title>
        <authorList>
            <person name="Gordon J.L."/>
            <person name="Armisen D."/>
            <person name="Proux-Wera E."/>
            <person name="Oheigeartaigh S.S."/>
            <person name="Byrne K.P."/>
            <person name="Wolfe K.H."/>
        </authorList>
    </citation>
    <scope>NUCLEOTIDE SEQUENCE [LARGE SCALE GENOMIC DNA]</scope>
    <source>
        <strain evidence="18">ATCC 10662 / CBS 1146 / NBRC 0425 / NCYC 2629 / NRRL Y-866</strain>
    </source>
</reference>
<dbReference type="Pfam" id="PF00199">
    <property type="entry name" value="Catalase"/>
    <property type="match status" value="1"/>
</dbReference>
<feature type="active site" evidence="12">
    <location>
        <position position="133"/>
    </location>
</feature>
<keyword evidence="5" id="KW-0963">Cytoplasm</keyword>
<dbReference type="InterPro" id="IPR010582">
    <property type="entry name" value="Catalase_immune_responsive"/>
</dbReference>
<evidence type="ECO:0000256" key="6">
    <source>
        <dbReference type="ARBA" id="ARBA00022559"/>
    </source>
</evidence>
<keyword evidence="18" id="KW-1185">Reference proteome</keyword>
<evidence type="ECO:0000256" key="11">
    <source>
        <dbReference type="ARBA" id="ARBA00023324"/>
    </source>
</evidence>
<dbReference type="EMBL" id="HE616744">
    <property type="protein sequence ID" value="CCE91449.1"/>
    <property type="molecule type" value="Genomic_DNA"/>
</dbReference>
<keyword evidence="11 14" id="KW-0376">Hydrogen peroxide</keyword>
<dbReference type="EC" id="1.11.1.6" evidence="14"/>
<dbReference type="GO" id="GO:0042542">
    <property type="term" value="P:response to hydrogen peroxide"/>
    <property type="evidence" value="ECO:0007669"/>
    <property type="project" value="TreeGrafter"/>
</dbReference>
<dbReference type="HOGENOM" id="CLU_010645_2_0_1"/>
<dbReference type="OrthoDB" id="6880011at2759"/>
<name>G8ZSF7_TORDE</name>
<dbReference type="Proteomes" id="UP000005627">
    <property type="component" value="Chromosome 3"/>
</dbReference>
<feature type="active site" evidence="12">
    <location>
        <position position="60"/>
    </location>
</feature>
<evidence type="ECO:0000256" key="13">
    <source>
        <dbReference type="PIRSR" id="PIRSR038928-2"/>
    </source>
</evidence>
<dbReference type="GO" id="GO:0046872">
    <property type="term" value="F:metal ion binding"/>
    <property type="evidence" value="ECO:0007669"/>
    <property type="project" value="UniProtKB-KW"/>
</dbReference>
<feature type="binding site" description="axial binding residue" evidence="13">
    <location>
        <position position="347"/>
    </location>
    <ligand>
        <name>heme</name>
        <dbReference type="ChEBI" id="CHEBI:30413"/>
    </ligand>
    <ligandPart>
        <name>Fe</name>
        <dbReference type="ChEBI" id="CHEBI:18248"/>
    </ligandPart>
</feature>
<evidence type="ECO:0000256" key="10">
    <source>
        <dbReference type="ARBA" id="ARBA00023004"/>
    </source>
</evidence>
<evidence type="ECO:0000256" key="2">
    <source>
        <dbReference type="ARBA" id="ARBA00003918"/>
    </source>
</evidence>
<dbReference type="GO" id="GO:0020037">
    <property type="term" value="F:heme binding"/>
    <property type="evidence" value="ECO:0007669"/>
    <property type="project" value="InterPro"/>
</dbReference>
<evidence type="ECO:0000259" key="16">
    <source>
        <dbReference type="SMART" id="SM01060"/>
    </source>
</evidence>
<evidence type="ECO:0000256" key="4">
    <source>
        <dbReference type="ARBA" id="ARBA00005329"/>
    </source>
</evidence>
<evidence type="ECO:0000256" key="15">
    <source>
        <dbReference type="RuleBase" id="RU004142"/>
    </source>
</evidence>
<evidence type="ECO:0000256" key="8">
    <source>
        <dbReference type="ARBA" id="ARBA00022723"/>
    </source>
</evidence>
<dbReference type="GeneID" id="11500784"/>
<comment type="similarity">
    <text evidence="4 14">Belongs to the catalase family.</text>
</comment>
<dbReference type="Gene3D" id="2.40.180.10">
    <property type="entry name" value="Catalase core domain"/>
    <property type="match status" value="1"/>
</dbReference>
<dbReference type="PRINTS" id="PR00067">
    <property type="entry name" value="CATALASE"/>
</dbReference>
<organism evidence="17 18">
    <name type="scientific">Torulaspora delbrueckii</name>
    <name type="common">Yeast</name>
    <name type="synonym">Candida colliculosa</name>
    <dbReference type="NCBI Taxonomy" id="4950"/>
    <lineage>
        <taxon>Eukaryota</taxon>
        <taxon>Fungi</taxon>
        <taxon>Dikarya</taxon>
        <taxon>Ascomycota</taxon>
        <taxon>Saccharomycotina</taxon>
        <taxon>Saccharomycetes</taxon>
        <taxon>Saccharomycetales</taxon>
        <taxon>Saccharomycetaceae</taxon>
        <taxon>Torulaspora</taxon>
    </lineage>
</organism>
<dbReference type="PROSITE" id="PS00438">
    <property type="entry name" value="CATALASE_2"/>
    <property type="match status" value="1"/>
</dbReference>
<comment type="function">
    <text evidence="15">Catalyzes the degradation of hydrogen peroxide (H(2)O(2)) generated by peroxisomal oxidases to water and oxygen, thereby protecting cells from the toxic effects of hydrogen peroxide.</text>
</comment>
<dbReference type="SMART" id="SM01060">
    <property type="entry name" value="Catalase"/>
    <property type="match status" value="1"/>
</dbReference>
<gene>
    <name evidence="17" type="primary">TDEL0C05600</name>
    <name evidence="17" type="ORF">TDEL_0C05600</name>
</gene>
<dbReference type="eggNOG" id="KOG0047">
    <property type="taxonomic scope" value="Eukaryota"/>
</dbReference>
<evidence type="ECO:0000256" key="9">
    <source>
        <dbReference type="ARBA" id="ARBA00023002"/>
    </source>
</evidence>
<dbReference type="PIRSF" id="PIRSF038928">
    <property type="entry name" value="Catalase_clade1-3"/>
    <property type="match status" value="1"/>
</dbReference>
<dbReference type="InterPro" id="IPR024711">
    <property type="entry name" value="Catalase_clade1/3"/>
</dbReference>
<evidence type="ECO:0000256" key="7">
    <source>
        <dbReference type="ARBA" id="ARBA00022617"/>
    </source>
</evidence>
<dbReference type="GO" id="GO:0005777">
    <property type="term" value="C:peroxisome"/>
    <property type="evidence" value="ECO:0007669"/>
    <property type="project" value="TreeGrafter"/>
</dbReference>
<keyword evidence="7 13" id="KW-0349">Heme</keyword>
<dbReference type="PANTHER" id="PTHR11465:SF62">
    <property type="entry name" value="CATALASE T"/>
    <property type="match status" value="1"/>
</dbReference>
<dbReference type="SUPFAM" id="SSF56634">
    <property type="entry name" value="Heme-dependent catalase-like"/>
    <property type="match status" value="1"/>
</dbReference>
<dbReference type="GO" id="GO:0042744">
    <property type="term" value="P:hydrogen peroxide catabolic process"/>
    <property type="evidence" value="ECO:0007669"/>
    <property type="project" value="UniProtKB-KW"/>
</dbReference>
<dbReference type="PANTHER" id="PTHR11465">
    <property type="entry name" value="CATALASE"/>
    <property type="match status" value="1"/>
</dbReference>
<protein>
    <recommendedName>
        <fullName evidence="14">Catalase</fullName>
        <ecNumber evidence="14">1.11.1.6</ecNumber>
    </recommendedName>
</protein>
<evidence type="ECO:0000256" key="1">
    <source>
        <dbReference type="ARBA" id="ARBA00001971"/>
    </source>
</evidence>
<dbReference type="FunCoup" id="G8ZSF7">
    <property type="interactions" value="801"/>
</dbReference>
<evidence type="ECO:0000256" key="12">
    <source>
        <dbReference type="PIRSR" id="PIRSR038928-1"/>
    </source>
</evidence>
<keyword evidence="10 13" id="KW-0408">Iron</keyword>
<keyword evidence="6 14" id="KW-0575">Peroxidase</keyword>
<dbReference type="InterPro" id="IPR018028">
    <property type="entry name" value="Catalase"/>
</dbReference>
<comment type="cofactor">
    <cofactor evidence="1 13">
        <name>heme</name>
        <dbReference type="ChEBI" id="CHEBI:30413"/>
    </cofactor>
</comment>
<accession>G8ZSF7</accession>
<dbReference type="InterPro" id="IPR002226">
    <property type="entry name" value="Catalase_haem_BS"/>
</dbReference>
<feature type="domain" description="Catalase core" evidence="16">
    <location>
        <begin position="12"/>
        <end position="426"/>
    </location>
</feature>
<dbReference type="STRING" id="1076872.G8ZSF7"/>
<dbReference type="KEGG" id="tdl:TDEL_0C05600"/>
<dbReference type="PROSITE" id="PS51402">
    <property type="entry name" value="CATALASE_3"/>
    <property type="match status" value="1"/>
</dbReference>
<proteinExistence type="inferred from homology"/>
<dbReference type="Pfam" id="PF06628">
    <property type="entry name" value="Catalase-rel"/>
    <property type="match status" value="1"/>
</dbReference>
<dbReference type="InterPro" id="IPR024708">
    <property type="entry name" value="Catalase_AS"/>
</dbReference>